<reference evidence="6 7" key="1">
    <citation type="submission" date="2021-01" db="EMBL/GenBank/DDBJ databases">
        <title>Whole genome shotgun sequence of Plantactinospora endophytica NBRC 110450.</title>
        <authorList>
            <person name="Komaki H."/>
            <person name="Tamura T."/>
        </authorList>
    </citation>
    <scope>NUCLEOTIDE SEQUENCE [LARGE SCALE GENOMIC DNA]</scope>
    <source>
        <strain evidence="6 7">NBRC 110450</strain>
    </source>
</reference>
<dbReference type="Proteomes" id="UP000646749">
    <property type="component" value="Unassembled WGS sequence"/>
</dbReference>
<name>A0ABQ4E891_9ACTN</name>
<evidence type="ECO:0000256" key="1">
    <source>
        <dbReference type="ARBA" id="ARBA00022676"/>
    </source>
</evidence>
<dbReference type="PANTHER" id="PTHR45947">
    <property type="entry name" value="SULFOQUINOVOSYL TRANSFERASE SQD2"/>
    <property type="match status" value="1"/>
</dbReference>
<dbReference type="InterPro" id="IPR001296">
    <property type="entry name" value="Glyco_trans_1"/>
</dbReference>
<dbReference type="Gene3D" id="3.40.50.2000">
    <property type="entry name" value="Glycogen Phosphorylase B"/>
    <property type="match status" value="2"/>
</dbReference>
<dbReference type="RefSeq" id="WP_239141500.1">
    <property type="nucleotide sequence ID" value="NZ_BONW01000032.1"/>
</dbReference>
<proteinExistence type="predicted"/>
<feature type="domain" description="Glycosyl transferase family 1" evidence="4">
    <location>
        <begin position="206"/>
        <end position="365"/>
    </location>
</feature>
<feature type="domain" description="Glycosyltransferase subfamily 4-like N-terminal" evidence="5">
    <location>
        <begin position="37"/>
        <end position="197"/>
    </location>
</feature>
<protein>
    <submittedName>
        <fullName evidence="6">Glucosyltransferase</fullName>
    </submittedName>
</protein>
<dbReference type="Pfam" id="PF00534">
    <property type="entry name" value="Glycos_transf_1"/>
    <property type="match status" value="1"/>
</dbReference>
<feature type="region of interest" description="Disordered" evidence="3">
    <location>
        <begin position="1"/>
        <end position="24"/>
    </location>
</feature>
<comment type="caution">
    <text evidence="6">The sequence shown here is derived from an EMBL/GenBank/DDBJ whole genome shotgun (WGS) entry which is preliminary data.</text>
</comment>
<evidence type="ECO:0000259" key="5">
    <source>
        <dbReference type="Pfam" id="PF13439"/>
    </source>
</evidence>
<evidence type="ECO:0000259" key="4">
    <source>
        <dbReference type="Pfam" id="PF00534"/>
    </source>
</evidence>
<sequence length="410" mass="43988">MTTPSQPASTGAAPHDPASDNNGAPTVVVWRSGLLAGSETFIRNQGTALPRWQPRFLGATKVGSPLAADTDVIAYPDGRRDRSAFLRLRLTGESPRLRLLLAGLRPAVVHAHFGNDGWLISRTAAQLGIPLVVTVHGYDVTRQPHAPGLRGVRYRRNLRQVFDRAALILAVSGFIRDKAIEAGAHPAKIRVHHTGVPIPEVVPDVQKRWDVAFVGRFVEKKGVDDLVEALGTLRDRRPRVLLVGSGPLEWPIRERATALGLDATFLGALEPAAVARHLAESKIFVSPSKTASDGDAEGLPTTILEAASLGLPTVSTYHSGIPEAVLPGETGLLGAEGDRAALAGNIRQLLADDELRTRLGGQARRYVVEHFDLHKQTRLLEKLYESVAAGRPVAPLPAGLELPVGHPAEH</sequence>
<accession>A0ABQ4E891</accession>
<dbReference type="SUPFAM" id="SSF53756">
    <property type="entry name" value="UDP-Glycosyltransferase/glycogen phosphorylase"/>
    <property type="match status" value="1"/>
</dbReference>
<evidence type="ECO:0000313" key="7">
    <source>
        <dbReference type="Proteomes" id="UP000646749"/>
    </source>
</evidence>
<keyword evidence="1" id="KW-0328">Glycosyltransferase</keyword>
<keyword evidence="2" id="KW-0808">Transferase</keyword>
<keyword evidence="7" id="KW-1185">Reference proteome</keyword>
<dbReference type="InterPro" id="IPR028098">
    <property type="entry name" value="Glyco_trans_4-like_N"/>
</dbReference>
<dbReference type="PANTHER" id="PTHR45947:SF14">
    <property type="entry name" value="SLL1723 PROTEIN"/>
    <property type="match status" value="1"/>
</dbReference>
<evidence type="ECO:0000256" key="2">
    <source>
        <dbReference type="ARBA" id="ARBA00022679"/>
    </source>
</evidence>
<dbReference type="EMBL" id="BONW01000032">
    <property type="protein sequence ID" value="GIG90957.1"/>
    <property type="molecule type" value="Genomic_DNA"/>
</dbReference>
<dbReference type="InterPro" id="IPR050194">
    <property type="entry name" value="Glycosyltransferase_grp1"/>
</dbReference>
<evidence type="ECO:0000256" key="3">
    <source>
        <dbReference type="SAM" id="MobiDB-lite"/>
    </source>
</evidence>
<dbReference type="Pfam" id="PF13439">
    <property type="entry name" value="Glyco_transf_4"/>
    <property type="match status" value="1"/>
</dbReference>
<organism evidence="6 7">
    <name type="scientific">Plantactinospora endophytica</name>
    <dbReference type="NCBI Taxonomy" id="673535"/>
    <lineage>
        <taxon>Bacteria</taxon>
        <taxon>Bacillati</taxon>
        <taxon>Actinomycetota</taxon>
        <taxon>Actinomycetes</taxon>
        <taxon>Micromonosporales</taxon>
        <taxon>Micromonosporaceae</taxon>
        <taxon>Plantactinospora</taxon>
    </lineage>
</organism>
<evidence type="ECO:0000313" key="6">
    <source>
        <dbReference type="EMBL" id="GIG90957.1"/>
    </source>
</evidence>
<gene>
    <name evidence="6" type="ORF">Pen02_58930</name>
</gene>